<sequence length="348" mass="37906">IANKKSATADKLRESMAALDAIKAQHAQVLAAIQANPATANMPRGDDFKAYVADLRTKSNAFKAKRAALAALSGELAVAQRTRDILVQRKQAADRQLQALEQRHGVSGLRTTRTTLEHVSERKGDVDATKANVVEDLAGLVQTLIKAVADKKAVLAPKIAELKALRASLGEVEGQHAEMKRGYDAVVLALETEIHQLQSDVRGMRSSVQQDTSKWHAVTHELGVVEVQMDTVLQEMKAYIGGGGGAGGAGESEESLLRAKGGFKTWRDMYQRKILEAEAAARQAKEQLRQVTEKHDVNLVQVHLFGQMRGVMQARIAANRKAMERAERSGGQRADEIVSVNEQRLVIS</sequence>
<dbReference type="GO" id="GO:0060271">
    <property type="term" value="P:cilium assembly"/>
    <property type="evidence" value="ECO:0007669"/>
    <property type="project" value="InterPro"/>
</dbReference>
<evidence type="ECO:0000313" key="2">
    <source>
        <dbReference type="EMBL" id="ORZ36216.1"/>
    </source>
</evidence>
<dbReference type="GO" id="GO:0036064">
    <property type="term" value="C:ciliary basal body"/>
    <property type="evidence" value="ECO:0007669"/>
    <property type="project" value="TreeGrafter"/>
</dbReference>
<dbReference type="GO" id="GO:0015631">
    <property type="term" value="F:tubulin binding"/>
    <property type="evidence" value="ECO:0007669"/>
    <property type="project" value="InterPro"/>
</dbReference>
<feature type="coiled-coil region" evidence="1">
    <location>
        <begin position="267"/>
        <end position="294"/>
    </location>
</feature>
<dbReference type="EMBL" id="MCFL01000018">
    <property type="protein sequence ID" value="ORZ36216.1"/>
    <property type="molecule type" value="Genomic_DNA"/>
</dbReference>
<comment type="caution">
    <text evidence="2">The sequence shown here is derived from an EMBL/GenBank/DDBJ whole genome shotgun (WGS) entry which is preliminary data.</text>
</comment>
<reference evidence="2 3" key="1">
    <citation type="submission" date="2016-07" db="EMBL/GenBank/DDBJ databases">
        <title>Pervasive Adenine N6-methylation of Active Genes in Fungi.</title>
        <authorList>
            <consortium name="DOE Joint Genome Institute"/>
            <person name="Mondo S.J."/>
            <person name="Dannebaum R.O."/>
            <person name="Kuo R.C."/>
            <person name="Labutti K."/>
            <person name="Haridas S."/>
            <person name="Kuo A."/>
            <person name="Salamov A."/>
            <person name="Ahrendt S.R."/>
            <person name="Lipzen A."/>
            <person name="Sullivan W."/>
            <person name="Andreopoulos W.B."/>
            <person name="Clum A."/>
            <person name="Lindquist E."/>
            <person name="Daum C."/>
            <person name="Ramamoorthy G.K."/>
            <person name="Gryganskyi A."/>
            <person name="Culley D."/>
            <person name="Magnuson J.K."/>
            <person name="James T.Y."/>
            <person name="O'Malley M.A."/>
            <person name="Stajich J.E."/>
            <person name="Spatafora J.W."/>
            <person name="Visel A."/>
            <person name="Grigoriev I.V."/>
        </authorList>
    </citation>
    <scope>NUCLEOTIDE SEQUENCE [LARGE SCALE GENOMIC DNA]</scope>
    <source>
        <strain evidence="2 3">PL171</strain>
    </source>
</reference>
<dbReference type="InterPro" id="IPR029600">
    <property type="entry name" value="IFT81"/>
</dbReference>
<evidence type="ECO:0000256" key="1">
    <source>
        <dbReference type="SAM" id="Coils"/>
    </source>
</evidence>
<keyword evidence="3" id="KW-1185">Reference proteome</keyword>
<gene>
    <name evidence="2" type="ORF">BCR44DRAFT_1432995</name>
</gene>
<feature type="non-terminal residue" evidence="2">
    <location>
        <position position="1"/>
    </location>
</feature>
<dbReference type="AlphaFoldDB" id="A0A1Y2HNP0"/>
<dbReference type="OrthoDB" id="276029at2759"/>
<dbReference type="PANTHER" id="PTHR15614:SF2">
    <property type="entry name" value="INTRAFLAGELLAR TRANSPORT PROTEIN 81 HOMOLOG"/>
    <property type="match status" value="1"/>
</dbReference>
<name>A0A1Y2HNP0_9FUNG</name>
<dbReference type="Proteomes" id="UP000193411">
    <property type="component" value="Unassembled WGS sequence"/>
</dbReference>
<accession>A0A1Y2HNP0</accession>
<dbReference type="GO" id="GO:0042073">
    <property type="term" value="P:intraciliary transport"/>
    <property type="evidence" value="ECO:0007669"/>
    <property type="project" value="InterPro"/>
</dbReference>
<dbReference type="PANTHER" id="PTHR15614">
    <property type="entry name" value="INTRAFLAGELLAR TRANSPORT PROTEIN 81 HOMOLOG"/>
    <property type="match status" value="1"/>
</dbReference>
<evidence type="ECO:0000313" key="3">
    <source>
        <dbReference type="Proteomes" id="UP000193411"/>
    </source>
</evidence>
<protein>
    <submittedName>
        <fullName evidence="2">Uncharacterized protein</fullName>
    </submittedName>
</protein>
<keyword evidence="1" id="KW-0175">Coiled coil</keyword>
<organism evidence="2 3">
    <name type="scientific">Catenaria anguillulae PL171</name>
    <dbReference type="NCBI Taxonomy" id="765915"/>
    <lineage>
        <taxon>Eukaryota</taxon>
        <taxon>Fungi</taxon>
        <taxon>Fungi incertae sedis</taxon>
        <taxon>Blastocladiomycota</taxon>
        <taxon>Blastocladiomycetes</taxon>
        <taxon>Blastocladiales</taxon>
        <taxon>Catenariaceae</taxon>
        <taxon>Catenaria</taxon>
    </lineage>
</organism>
<proteinExistence type="predicted"/>
<dbReference type="GO" id="GO:0030992">
    <property type="term" value="C:intraciliary transport particle B"/>
    <property type="evidence" value="ECO:0007669"/>
    <property type="project" value="InterPro"/>
</dbReference>